<reference evidence="2" key="1">
    <citation type="submission" date="2019-07" db="EMBL/GenBank/DDBJ databases">
        <title>De Novo Assembly of kiwifruit Actinidia rufa.</title>
        <authorList>
            <person name="Sugita-Konishi S."/>
            <person name="Sato K."/>
            <person name="Mori E."/>
            <person name="Abe Y."/>
            <person name="Kisaki G."/>
            <person name="Hamano K."/>
            <person name="Suezawa K."/>
            <person name="Otani M."/>
            <person name="Fukuda T."/>
            <person name="Manabe T."/>
            <person name="Gomi K."/>
            <person name="Tabuchi M."/>
            <person name="Akimitsu K."/>
            <person name="Kataoka I."/>
        </authorList>
    </citation>
    <scope>NUCLEOTIDE SEQUENCE [LARGE SCALE GENOMIC DNA]</scope>
    <source>
        <strain evidence="2">cv. Fuchu</strain>
    </source>
</reference>
<name>A0A7J0DMQ8_9ERIC</name>
<accession>A0A7J0DMQ8</accession>
<comment type="caution">
    <text evidence="1">The sequence shown here is derived from an EMBL/GenBank/DDBJ whole genome shotgun (WGS) entry which is preliminary data.</text>
</comment>
<sequence>MPIAAVDRVFIFSAKPYQFLPASEYGKVTTQTTKEKLTLEEGGQHVVKDIVLQETFHHISVASDDDKEESEVKVEEHVEQSLTGRGSHVFSSEEKLITYSSGPNES</sequence>
<gene>
    <name evidence="1" type="ORF">Acr_00g0057990</name>
</gene>
<protein>
    <submittedName>
        <fullName evidence="1">Uncharacterized protein</fullName>
    </submittedName>
</protein>
<evidence type="ECO:0000313" key="1">
    <source>
        <dbReference type="EMBL" id="GFS38516.1"/>
    </source>
</evidence>
<organism evidence="1 2">
    <name type="scientific">Actinidia rufa</name>
    <dbReference type="NCBI Taxonomy" id="165716"/>
    <lineage>
        <taxon>Eukaryota</taxon>
        <taxon>Viridiplantae</taxon>
        <taxon>Streptophyta</taxon>
        <taxon>Embryophyta</taxon>
        <taxon>Tracheophyta</taxon>
        <taxon>Spermatophyta</taxon>
        <taxon>Magnoliopsida</taxon>
        <taxon>eudicotyledons</taxon>
        <taxon>Gunneridae</taxon>
        <taxon>Pentapetalae</taxon>
        <taxon>asterids</taxon>
        <taxon>Ericales</taxon>
        <taxon>Actinidiaceae</taxon>
        <taxon>Actinidia</taxon>
    </lineage>
</organism>
<keyword evidence="2" id="KW-1185">Reference proteome</keyword>
<dbReference type="Proteomes" id="UP000585474">
    <property type="component" value="Unassembled WGS sequence"/>
</dbReference>
<dbReference type="EMBL" id="BJWL01000313">
    <property type="protein sequence ID" value="GFS38516.1"/>
    <property type="molecule type" value="Genomic_DNA"/>
</dbReference>
<evidence type="ECO:0000313" key="2">
    <source>
        <dbReference type="Proteomes" id="UP000585474"/>
    </source>
</evidence>
<dbReference type="AlphaFoldDB" id="A0A7J0DMQ8"/>
<proteinExistence type="predicted"/>